<evidence type="ECO:0000256" key="1">
    <source>
        <dbReference type="SAM" id="SignalP"/>
    </source>
</evidence>
<proteinExistence type="predicted"/>
<dbReference type="Proteomes" id="UP000095284">
    <property type="component" value="Unplaced"/>
</dbReference>
<dbReference type="AlphaFoldDB" id="A0A1I7S9B1"/>
<evidence type="ECO:0000313" key="2">
    <source>
        <dbReference type="Proteomes" id="UP000095284"/>
    </source>
</evidence>
<accession>A0A1I7S9B1</accession>
<keyword evidence="1" id="KW-0732">Signal</keyword>
<name>A0A1I7S9B1_BURXY</name>
<reference evidence="3" key="1">
    <citation type="submission" date="2016-11" db="UniProtKB">
        <authorList>
            <consortium name="WormBaseParasite"/>
        </authorList>
    </citation>
    <scope>IDENTIFICATION</scope>
</reference>
<sequence length="107" mass="12222">MFKELLLTFLLLQSRFFSFLVAEIDDDDLELIETPDDEYEDNLASNNSSANSTINKLLRNSALRNQKTQTAFVIAHTIAEDYVIIAATMDVAKSMFNHKSCMLPDWK</sequence>
<dbReference type="WBParaSite" id="BXY_0960700.1">
    <property type="protein sequence ID" value="BXY_0960700.1"/>
    <property type="gene ID" value="BXY_0960700"/>
</dbReference>
<feature type="signal peptide" evidence="1">
    <location>
        <begin position="1"/>
        <end position="22"/>
    </location>
</feature>
<feature type="chain" id="PRO_5009305697" evidence="1">
    <location>
        <begin position="23"/>
        <end position="107"/>
    </location>
</feature>
<protein>
    <submittedName>
        <fullName evidence="3">ANF_receptor domain-containing protein</fullName>
    </submittedName>
</protein>
<organism evidence="2 3">
    <name type="scientific">Bursaphelenchus xylophilus</name>
    <name type="common">Pinewood nematode worm</name>
    <name type="synonym">Aphelenchoides xylophilus</name>
    <dbReference type="NCBI Taxonomy" id="6326"/>
    <lineage>
        <taxon>Eukaryota</taxon>
        <taxon>Metazoa</taxon>
        <taxon>Ecdysozoa</taxon>
        <taxon>Nematoda</taxon>
        <taxon>Chromadorea</taxon>
        <taxon>Rhabditida</taxon>
        <taxon>Tylenchina</taxon>
        <taxon>Tylenchomorpha</taxon>
        <taxon>Aphelenchoidea</taxon>
        <taxon>Aphelenchoididae</taxon>
        <taxon>Bursaphelenchus</taxon>
    </lineage>
</organism>
<evidence type="ECO:0000313" key="3">
    <source>
        <dbReference type="WBParaSite" id="BXY_0960700.1"/>
    </source>
</evidence>